<dbReference type="GO" id="GO:0005524">
    <property type="term" value="F:ATP binding"/>
    <property type="evidence" value="ECO:0007669"/>
    <property type="project" value="UniProtKB-KW"/>
</dbReference>
<evidence type="ECO:0000256" key="4">
    <source>
        <dbReference type="ARBA" id="ARBA00022840"/>
    </source>
</evidence>
<dbReference type="AlphaFoldDB" id="A0A7S3QDK2"/>
<gene>
    <name evidence="7" type="ORF">CDEB00056_LOCUS18987</name>
</gene>
<dbReference type="GO" id="GO:0000724">
    <property type="term" value="P:double-strand break repair via homologous recombination"/>
    <property type="evidence" value="ECO:0007669"/>
    <property type="project" value="TreeGrafter"/>
</dbReference>
<evidence type="ECO:0000256" key="1">
    <source>
        <dbReference type="ARBA" id="ARBA00022741"/>
    </source>
</evidence>
<feature type="region of interest" description="Disordered" evidence="5">
    <location>
        <begin position="519"/>
        <end position="539"/>
    </location>
</feature>
<evidence type="ECO:0000256" key="5">
    <source>
        <dbReference type="SAM" id="MobiDB-lite"/>
    </source>
</evidence>
<reference evidence="7" key="1">
    <citation type="submission" date="2021-01" db="EMBL/GenBank/DDBJ databases">
        <authorList>
            <person name="Corre E."/>
            <person name="Pelletier E."/>
            <person name="Niang G."/>
            <person name="Scheremetjew M."/>
            <person name="Finn R."/>
            <person name="Kale V."/>
            <person name="Holt S."/>
            <person name="Cochrane G."/>
            <person name="Meng A."/>
            <person name="Brown T."/>
            <person name="Cohen L."/>
        </authorList>
    </citation>
    <scope>NUCLEOTIDE SEQUENCE</scope>
    <source>
        <strain evidence="7">MM31A-1</strain>
    </source>
</reference>
<dbReference type="InterPro" id="IPR000212">
    <property type="entry name" value="DNA_helicase_UvrD/REP"/>
</dbReference>
<proteinExistence type="predicted"/>
<keyword evidence="3" id="KW-0347">Helicase</keyword>
<evidence type="ECO:0000313" key="7">
    <source>
        <dbReference type="EMBL" id="CAE0474134.1"/>
    </source>
</evidence>
<dbReference type="GO" id="GO:0031297">
    <property type="term" value="P:replication fork processing"/>
    <property type="evidence" value="ECO:0007669"/>
    <property type="project" value="TreeGrafter"/>
</dbReference>
<dbReference type="PANTHER" id="PTHR11070:SF30">
    <property type="entry name" value="F-BOX DNA HELICASE 1"/>
    <property type="match status" value="1"/>
</dbReference>
<keyword evidence="2" id="KW-0378">Hydrolase</keyword>
<sequence>MKNLSLFARSDWSLKKFRDPQTFSRIYFPASSKKFHKPGGIGDKCGFVGYHTRTDWYANTAAALWQMLDDKQIRTFDLEMKRAQLLGLQVPGTCILVDESQDCDACQISWLAMQIEFGSQVYFVGDSAQTIYSFRGAKSSLLMKLNASRSCTLTKSWRFGPAIARMANFVLFAKEKSPQTIGKITPIWDPYRVEGNGNPDDMVTARPIAQNWNHQKVTIIARSNTTLLLEAVKLLGFSRIVEQSSQESGEGTEDSNYDTLKRENYCSLIYSEVRYSDHHYDKNLSHHHSDHFPKFHINGKGRNSGHGKWNSVLKEIELLYELYELSQPEESDGETGPARAIRLDPKIFREFDGETVTWDMFQQRVRNLELNHYLATIGLIENFGRDTMRAMELFKSMVLDQKYKAEEADIILTTAHTAKGQEWDNVQVCDDFIELKINPPDKRCSDIHCQRTRKSRKLLQFTTKSYEDDVNLLYVACTRSKNVLSVPPYLKSLITDFDKMWRWTIQFEERVQMDNKVVRKGGSTDGQDDDGIPGFSEISNPDVETAYQIHDDIVHALRREMGVEKTALIPIFFHGDDTDHSELEVVQVQQLLPS</sequence>
<dbReference type="GO" id="GO:0043138">
    <property type="term" value="F:3'-5' DNA helicase activity"/>
    <property type="evidence" value="ECO:0007669"/>
    <property type="project" value="UniProtKB-EC"/>
</dbReference>
<dbReference type="GO" id="GO:0005634">
    <property type="term" value="C:nucleus"/>
    <property type="evidence" value="ECO:0007669"/>
    <property type="project" value="TreeGrafter"/>
</dbReference>
<feature type="domain" description="UvrD-like helicase ATP-binding" evidence="6">
    <location>
        <begin position="94"/>
        <end position="146"/>
    </location>
</feature>
<name>A0A7S3QDK2_9STRA</name>
<evidence type="ECO:0000256" key="3">
    <source>
        <dbReference type="ARBA" id="ARBA00022806"/>
    </source>
</evidence>
<keyword evidence="1" id="KW-0547">Nucleotide-binding</keyword>
<dbReference type="PANTHER" id="PTHR11070">
    <property type="entry name" value="UVRD / RECB / PCRA DNA HELICASE FAMILY MEMBER"/>
    <property type="match status" value="1"/>
</dbReference>
<organism evidence="7">
    <name type="scientific">Chaetoceros debilis</name>
    <dbReference type="NCBI Taxonomy" id="122233"/>
    <lineage>
        <taxon>Eukaryota</taxon>
        <taxon>Sar</taxon>
        <taxon>Stramenopiles</taxon>
        <taxon>Ochrophyta</taxon>
        <taxon>Bacillariophyta</taxon>
        <taxon>Coscinodiscophyceae</taxon>
        <taxon>Chaetocerotophycidae</taxon>
        <taxon>Chaetocerotales</taxon>
        <taxon>Chaetocerotaceae</taxon>
        <taxon>Chaetoceros</taxon>
    </lineage>
</organism>
<accession>A0A7S3QDK2</accession>
<dbReference type="EMBL" id="HBIO01024719">
    <property type="protein sequence ID" value="CAE0474134.1"/>
    <property type="molecule type" value="Transcribed_RNA"/>
</dbReference>
<dbReference type="InterPro" id="IPR027417">
    <property type="entry name" value="P-loop_NTPase"/>
</dbReference>
<dbReference type="InterPro" id="IPR014016">
    <property type="entry name" value="UvrD-like_ATP-bd"/>
</dbReference>
<keyword evidence="4" id="KW-0067">ATP-binding</keyword>
<evidence type="ECO:0000259" key="6">
    <source>
        <dbReference type="Pfam" id="PF00580"/>
    </source>
</evidence>
<dbReference type="Pfam" id="PF00580">
    <property type="entry name" value="UvrD-helicase"/>
    <property type="match status" value="1"/>
</dbReference>
<dbReference type="SUPFAM" id="SSF52540">
    <property type="entry name" value="P-loop containing nucleoside triphosphate hydrolases"/>
    <property type="match status" value="1"/>
</dbReference>
<evidence type="ECO:0000256" key="2">
    <source>
        <dbReference type="ARBA" id="ARBA00022801"/>
    </source>
</evidence>
<dbReference type="Gene3D" id="3.40.50.300">
    <property type="entry name" value="P-loop containing nucleotide triphosphate hydrolases"/>
    <property type="match status" value="2"/>
</dbReference>
<protein>
    <recommendedName>
        <fullName evidence="6">UvrD-like helicase ATP-binding domain-containing protein</fullName>
    </recommendedName>
</protein>
<dbReference type="GO" id="GO:0003677">
    <property type="term" value="F:DNA binding"/>
    <property type="evidence" value="ECO:0007669"/>
    <property type="project" value="InterPro"/>
</dbReference>
<dbReference type="GO" id="GO:0016787">
    <property type="term" value="F:hydrolase activity"/>
    <property type="evidence" value="ECO:0007669"/>
    <property type="project" value="UniProtKB-KW"/>
</dbReference>